<dbReference type="PROSITE" id="PS51257">
    <property type="entry name" value="PROKAR_LIPOPROTEIN"/>
    <property type="match status" value="1"/>
</dbReference>
<evidence type="ECO:0000313" key="3">
    <source>
        <dbReference type="EMBL" id="KAJ9610532.1"/>
    </source>
</evidence>
<dbReference type="GO" id="GO:0008237">
    <property type="term" value="F:metallopeptidase activity"/>
    <property type="evidence" value="ECO:0007669"/>
    <property type="project" value="InterPro"/>
</dbReference>
<sequence length="320" mass="35437">MKSPSLVLPILCFFMGSACRAALPFLWMPSNTPDTYKTRFNEAWKEAMVLARAAALTFEGPCDPVYQRYFEDEGASLVKHIFQTIANIPPDAQYDKNNIQDLLENEDIMGLSPKFSKMTLALRVPPNTPETWKDYCTRAKGSGAMIFDQMKESATVILCDGVLVYPLESEIYNPPAWARDEDGTPLEGYGCDGLGGREWTQFIQPSPKSGNRLILDFWAVGTNPTSGYGAYNTQLLKQRVLEKPSDFGAFPTLNNADTYLWYALSKYWSWACGKSFAAARSPEDDDLRHNDGGVLQPPPEGEASDQPLAGSGDVVDELAV</sequence>
<keyword evidence="2" id="KW-0732">Signal</keyword>
<feature type="region of interest" description="Disordered" evidence="1">
    <location>
        <begin position="281"/>
        <end position="320"/>
    </location>
</feature>
<dbReference type="EMBL" id="JAPDRK010000007">
    <property type="protein sequence ID" value="KAJ9610532.1"/>
    <property type="molecule type" value="Genomic_DNA"/>
</dbReference>
<keyword evidence="4" id="KW-1185">Reference proteome</keyword>
<dbReference type="Proteomes" id="UP001172673">
    <property type="component" value="Unassembled WGS sequence"/>
</dbReference>
<reference evidence="3" key="1">
    <citation type="submission" date="2022-10" db="EMBL/GenBank/DDBJ databases">
        <title>Culturing micro-colonial fungi from biological soil crusts in the Mojave desert and describing Neophaeococcomyces mojavensis, and introducing the new genera and species Taxawa tesnikishii.</title>
        <authorList>
            <person name="Kurbessoian T."/>
            <person name="Stajich J.E."/>
        </authorList>
    </citation>
    <scope>NUCLEOTIDE SEQUENCE</scope>
    <source>
        <strain evidence="3">TK_41</strain>
    </source>
</reference>
<evidence type="ECO:0000256" key="2">
    <source>
        <dbReference type="SAM" id="SignalP"/>
    </source>
</evidence>
<evidence type="ECO:0000256" key="1">
    <source>
        <dbReference type="SAM" id="MobiDB-lite"/>
    </source>
</evidence>
<proteinExistence type="predicted"/>
<dbReference type="InterPro" id="IPR024079">
    <property type="entry name" value="MetalloPept_cat_dom_sf"/>
</dbReference>
<name>A0AA39CJH0_9EURO</name>
<protein>
    <submittedName>
        <fullName evidence="3">Uncharacterized protein</fullName>
    </submittedName>
</protein>
<feature type="signal peptide" evidence="2">
    <location>
        <begin position="1"/>
        <end position="21"/>
    </location>
</feature>
<dbReference type="AlphaFoldDB" id="A0AA39CJH0"/>
<comment type="caution">
    <text evidence="3">The sequence shown here is derived from an EMBL/GenBank/DDBJ whole genome shotgun (WGS) entry which is preliminary data.</text>
</comment>
<organism evidence="3 4">
    <name type="scientific">Cladophialophora chaetospira</name>
    <dbReference type="NCBI Taxonomy" id="386627"/>
    <lineage>
        <taxon>Eukaryota</taxon>
        <taxon>Fungi</taxon>
        <taxon>Dikarya</taxon>
        <taxon>Ascomycota</taxon>
        <taxon>Pezizomycotina</taxon>
        <taxon>Eurotiomycetes</taxon>
        <taxon>Chaetothyriomycetidae</taxon>
        <taxon>Chaetothyriales</taxon>
        <taxon>Herpotrichiellaceae</taxon>
        <taxon>Cladophialophora</taxon>
    </lineage>
</organism>
<accession>A0AA39CJH0</accession>
<evidence type="ECO:0000313" key="4">
    <source>
        <dbReference type="Proteomes" id="UP001172673"/>
    </source>
</evidence>
<feature type="chain" id="PRO_5041304241" evidence="2">
    <location>
        <begin position="22"/>
        <end position="320"/>
    </location>
</feature>
<dbReference type="Gene3D" id="3.40.390.10">
    <property type="entry name" value="Collagenase (Catalytic Domain)"/>
    <property type="match status" value="1"/>
</dbReference>
<gene>
    <name evidence="3" type="ORF">H2200_005309</name>
</gene>